<dbReference type="AlphaFoldDB" id="A0A4U8W9I5"/>
<protein>
    <submittedName>
        <fullName evidence="5">Uncharacterized conserved protein</fullName>
    </submittedName>
</protein>
<dbReference type="PANTHER" id="PTHR43004">
    <property type="entry name" value="TRK SYSTEM POTASSIUM UPTAKE PROTEIN"/>
    <property type="match status" value="1"/>
</dbReference>
<name>A0A4U8W9I5_9NOCA</name>
<accession>A0A4U8W9I5</accession>
<evidence type="ECO:0000259" key="4">
    <source>
        <dbReference type="Pfam" id="PF01494"/>
    </source>
</evidence>
<dbReference type="EMBL" id="LR215973">
    <property type="protein sequence ID" value="VFA98368.1"/>
    <property type="molecule type" value="Genomic_DNA"/>
</dbReference>
<evidence type="ECO:0000313" key="5">
    <source>
        <dbReference type="EMBL" id="VFA98368.1"/>
    </source>
</evidence>
<dbReference type="SUPFAM" id="SSF51905">
    <property type="entry name" value="FAD/NAD(P)-binding domain"/>
    <property type="match status" value="1"/>
</dbReference>
<dbReference type="Gene3D" id="3.50.50.60">
    <property type="entry name" value="FAD/NAD(P)-binding domain"/>
    <property type="match status" value="1"/>
</dbReference>
<dbReference type="PANTHER" id="PTHR43004:SF19">
    <property type="entry name" value="BINDING MONOOXYGENASE, PUTATIVE (JCVI)-RELATED"/>
    <property type="match status" value="1"/>
</dbReference>
<gene>
    <name evidence="5" type="ORF">NCTC10797_02135</name>
</gene>
<evidence type="ECO:0000256" key="3">
    <source>
        <dbReference type="ARBA" id="ARBA00022827"/>
    </source>
</evidence>
<organism evidence="5 6">
    <name type="scientific">Nocardia cyriacigeorgica</name>
    <dbReference type="NCBI Taxonomy" id="135487"/>
    <lineage>
        <taxon>Bacteria</taxon>
        <taxon>Bacillati</taxon>
        <taxon>Actinomycetota</taxon>
        <taxon>Actinomycetes</taxon>
        <taxon>Mycobacteriales</taxon>
        <taxon>Nocardiaceae</taxon>
        <taxon>Nocardia</taxon>
    </lineage>
</organism>
<dbReference type="InterPro" id="IPR002938">
    <property type="entry name" value="FAD-bd"/>
</dbReference>
<dbReference type="InterPro" id="IPR036188">
    <property type="entry name" value="FAD/NAD-bd_sf"/>
</dbReference>
<dbReference type="GO" id="GO:0016709">
    <property type="term" value="F:oxidoreductase activity, acting on paired donors, with incorporation or reduction of molecular oxygen, NAD(P)H as one donor, and incorporation of one atom of oxygen"/>
    <property type="evidence" value="ECO:0007669"/>
    <property type="project" value="UniProtKB-ARBA"/>
</dbReference>
<dbReference type="GO" id="GO:0071949">
    <property type="term" value="F:FAD binding"/>
    <property type="evidence" value="ECO:0007669"/>
    <property type="project" value="InterPro"/>
</dbReference>
<dbReference type="InterPro" id="IPR050641">
    <property type="entry name" value="RIFMO-like"/>
</dbReference>
<evidence type="ECO:0000256" key="1">
    <source>
        <dbReference type="ARBA" id="ARBA00001974"/>
    </source>
</evidence>
<evidence type="ECO:0000313" key="6">
    <source>
        <dbReference type="Proteomes" id="UP000290439"/>
    </source>
</evidence>
<reference evidence="5 6" key="1">
    <citation type="submission" date="2019-02" db="EMBL/GenBank/DDBJ databases">
        <authorList>
            <consortium name="Pathogen Informatics"/>
        </authorList>
    </citation>
    <scope>NUCLEOTIDE SEQUENCE [LARGE SCALE GENOMIC DNA]</scope>
    <source>
        <strain evidence="5 6">3012STDY6756504</strain>
    </source>
</reference>
<keyword evidence="3" id="KW-0274">FAD</keyword>
<evidence type="ECO:0000256" key="2">
    <source>
        <dbReference type="ARBA" id="ARBA00022630"/>
    </source>
</evidence>
<sequence>MPHPVLIAGAGPTGLTLAIDLARRGIPVRLIDRAEQFSAGSRGDGI</sequence>
<dbReference type="Proteomes" id="UP000290439">
    <property type="component" value="Chromosome"/>
</dbReference>
<keyword evidence="2" id="KW-0285">Flavoprotein</keyword>
<feature type="domain" description="FAD-binding" evidence="4">
    <location>
        <begin position="4"/>
        <end position="46"/>
    </location>
</feature>
<proteinExistence type="predicted"/>
<comment type="cofactor">
    <cofactor evidence="1">
        <name>FAD</name>
        <dbReference type="ChEBI" id="CHEBI:57692"/>
    </cofactor>
</comment>
<dbReference type="Pfam" id="PF01494">
    <property type="entry name" value="FAD_binding_3"/>
    <property type="match status" value="1"/>
</dbReference>